<keyword evidence="8 10" id="KW-0675">Receptor</keyword>
<keyword evidence="5 10" id="KW-0552">Olfaction</keyword>
<reference evidence="11 12" key="1">
    <citation type="journal article" date="2024" name="Ann. Entomol. Soc. Am.">
        <title>Genomic analyses of the southern and eastern yellowjacket wasps (Hymenoptera: Vespidae) reveal evolutionary signatures of social life.</title>
        <authorList>
            <person name="Catto M.A."/>
            <person name="Caine P.B."/>
            <person name="Orr S.E."/>
            <person name="Hunt B.G."/>
            <person name="Goodisman M.A.D."/>
        </authorList>
    </citation>
    <scope>NUCLEOTIDE SEQUENCE [LARGE SCALE GENOMIC DNA]</scope>
    <source>
        <strain evidence="11">232</strain>
        <tissue evidence="11">Head and thorax</tissue>
    </source>
</reference>
<evidence type="ECO:0000256" key="9">
    <source>
        <dbReference type="ARBA" id="ARBA00023224"/>
    </source>
</evidence>
<keyword evidence="4 10" id="KW-0812">Transmembrane</keyword>
<dbReference type="InterPro" id="IPR004117">
    <property type="entry name" value="7tm6_olfct_rcpt"/>
</dbReference>
<comment type="caution">
    <text evidence="11">The sequence shown here is derived from an EMBL/GenBank/DDBJ whole genome shotgun (WGS) entry which is preliminary data.</text>
</comment>
<feature type="transmembrane region" description="Helical" evidence="10">
    <location>
        <begin position="135"/>
        <end position="153"/>
    </location>
</feature>
<evidence type="ECO:0000256" key="2">
    <source>
        <dbReference type="ARBA" id="ARBA00022475"/>
    </source>
</evidence>
<protein>
    <recommendedName>
        <fullName evidence="10">Odorant receptor</fullName>
    </recommendedName>
</protein>
<evidence type="ECO:0000256" key="4">
    <source>
        <dbReference type="ARBA" id="ARBA00022692"/>
    </source>
</evidence>
<keyword evidence="12" id="KW-1185">Reference proteome</keyword>
<name>A0ABD2C2I0_VESMC</name>
<evidence type="ECO:0000256" key="5">
    <source>
        <dbReference type="ARBA" id="ARBA00022725"/>
    </source>
</evidence>
<organism evidence="11 12">
    <name type="scientific">Vespula maculifrons</name>
    <name type="common">Eastern yellow jacket</name>
    <name type="synonym">Wasp</name>
    <dbReference type="NCBI Taxonomy" id="7453"/>
    <lineage>
        <taxon>Eukaryota</taxon>
        <taxon>Metazoa</taxon>
        <taxon>Ecdysozoa</taxon>
        <taxon>Arthropoda</taxon>
        <taxon>Hexapoda</taxon>
        <taxon>Insecta</taxon>
        <taxon>Pterygota</taxon>
        <taxon>Neoptera</taxon>
        <taxon>Endopterygota</taxon>
        <taxon>Hymenoptera</taxon>
        <taxon>Apocrita</taxon>
        <taxon>Aculeata</taxon>
        <taxon>Vespoidea</taxon>
        <taxon>Vespidae</taxon>
        <taxon>Vespinae</taxon>
        <taxon>Vespula</taxon>
    </lineage>
</organism>
<dbReference type="AlphaFoldDB" id="A0ABD2C2I0"/>
<evidence type="ECO:0000256" key="7">
    <source>
        <dbReference type="ARBA" id="ARBA00023136"/>
    </source>
</evidence>
<evidence type="ECO:0000256" key="8">
    <source>
        <dbReference type="ARBA" id="ARBA00023170"/>
    </source>
</evidence>
<dbReference type="GO" id="GO:0007608">
    <property type="term" value="P:sensory perception of smell"/>
    <property type="evidence" value="ECO:0007669"/>
    <property type="project" value="UniProtKB-KW"/>
</dbReference>
<sequence>MNLINNGYGITLAFVRACAMKVTELMLLEIRKEPPRNMDKKKRSHVDYACGWNNYSMRFMGLWPREQMINPSENMKVFAAIFFMFFFVSLPQTINLFFIWALKGLLNSMEEDRKEATRDEDIKRMMIVAEISRKITITANIMCNSLVVFYGIMHLATNYTSARGLFFPAYFPWETKPSPYYEITFFGQLMGSFYACATYSVVDTFVATLVLHVCGQLANLRHELINLRRETKEEFQAKLGGIVKKHDYLNEFTETIENSFNSMLLIQMLGCTITLCLESFQTLEFLTGEKDKFFLLELGCTIFYVCYILIQLYLYCYVGEKLLSESTGIADAAYECEWFNLSPNEAKCLILIMRRARSPLRITAGKFCSFNHELFSEVVKTSMSYLSVLYAVKNEE</sequence>
<comment type="caution">
    <text evidence="10">Lacks conserved residue(s) required for the propagation of feature annotation.</text>
</comment>
<dbReference type="EMBL" id="JAYRBN010000061">
    <property type="protein sequence ID" value="KAL2739243.1"/>
    <property type="molecule type" value="Genomic_DNA"/>
</dbReference>
<dbReference type="GO" id="GO:0007165">
    <property type="term" value="P:signal transduction"/>
    <property type="evidence" value="ECO:0007669"/>
    <property type="project" value="UniProtKB-KW"/>
</dbReference>
<comment type="similarity">
    <text evidence="10">Belongs to the insect chemoreceptor superfamily. Heteromeric odorant receptor channel (TC 1.A.69) family.</text>
</comment>
<evidence type="ECO:0000313" key="12">
    <source>
        <dbReference type="Proteomes" id="UP001607303"/>
    </source>
</evidence>
<dbReference type="Proteomes" id="UP001607303">
    <property type="component" value="Unassembled WGS sequence"/>
</dbReference>
<gene>
    <name evidence="11" type="ORF">V1477_010632</name>
</gene>
<dbReference type="Pfam" id="PF02949">
    <property type="entry name" value="7tm_6"/>
    <property type="match status" value="1"/>
</dbReference>
<dbReference type="PANTHER" id="PTHR21137:SF35">
    <property type="entry name" value="ODORANT RECEPTOR 19A-RELATED"/>
    <property type="match status" value="1"/>
</dbReference>
<keyword evidence="7 10" id="KW-0472">Membrane</keyword>
<comment type="subcellular location">
    <subcellularLocation>
        <location evidence="1 10">Cell membrane</location>
        <topology evidence="1 10">Multi-pass membrane protein</topology>
    </subcellularLocation>
</comment>
<keyword evidence="9 10" id="KW-0807">Transducer</keyword>
<keyword evidence="3 10" id="KW-0716">Sensory transduction</keyword>
<evidence type="ECO:0000256" key="10">
    <source>
        <dbReference type="RuleBase" id="RU351113"/>
    </source>
</evidence>
<evidence type="ECO:0000313" key="11">
    <source>
        <dbReference type="EMBL" id="KAL2739243.1"/>
    </source>
</evidence>
<keyword evidence="2" id="KW-1003">Cell membrane</keyword>
<dbReference type="PANTHER" id="PTHR21137">
    <property type="entry name" value="ODORANT RECEPTOR"/>
    <property type="match status" value="1"/>
</dbReference>
<evidence type="ECO:0000256" key="6">
    <source>
        <dbReference type="ARBA" id="ARBA00022989"/>
    </source>
</evidence>
<dbReference type="GO" id="GO:0005886">
    <property type="term" value="C:plasma membrane"/>
    <property type="evidence" value="ECO:0007669"/>
    <property type="project" value="UniProtKB-SubCell"/>
</dbReference>
<feature type="transmembrane region" description="Helical" evidence="10">
    <location>
        <begin position="77"/>
        <end position="102"/>
    </location>
</feature>
<evidence type="ECO:0000256" key="1">
    <source>
        <dbReference type="ARBA" id="ARBA00004651"/>
    </source>
</evidence>
<keyword evidence="6 10" id="KW-1133">Transmembrane helix</keyword>
<proteinExistence type="inferred from homology"/>
<evidence type="ECO:0000256" key="3">
    <source>
        <dbReference type="ARBA" id="ARBA00022606"/>
    </source>
</evidence>
<accession>A0ABD2C2I0</accession>
<feature type="transmembrane region" description="Helical" evidence="10">
    <location>
        <begin position="293"/>
        <end position="315"/>
    </location>
</feature>